<evidence type="ECO:0000313" key="4">
    <source>
        <dbReference type="Proteomes" id="UP000305067"/>
    </source>
</evidence>
<dbReference type="InterPro" id="IPR035992">
    <property type="entry name" value="Ricin_B-like_lectins"/>
</dbReference>
<feature type="chain" id="PRO_5023050618" evidence="1">
    <location>
        <begin position="22"/>
        <end position="328"/>
    </location>
</feature>
<dbReference type="Proteomes" id="UP000305067">
    <property type="component" value="Unassembled WGS sequence"/>
</dbReference>
<keyword evidence="3" id="KW-0430">Lectin</keyword>
<evidence type="ECO:0000259" key="2">
    <source>
        <dbReference type="SMART" id="SM00458"/>
    </source>
</evidence>
<accession>A0A5C3Q946</accession>
<dbReference type="Pfam" id="PF00652">
    <property type="entry name" value="Ricin_B_lectin"/>
    <property type="match status" value="1"/>
</dbReference>
<dbReference type="GO" id="GO:0030246">
    <property type="term" value="F:carbohydrate binding"/>
    <property type="evidence" value="ECO:0007669"/>
    <property type="project" value="UniProtKB-KW"/>
</dbReference>
<feature type="signal peptide" evidence="1">
    <location>
        <begin position="1"/>
        <end position="21"/>
    </location>
</feature>
<feature type="domain" description="Ricin B lectin" evidence="2">
    <location>
        <begin position="189"/>
        <end position="328"/>
    </location>
</feature>
<dbReference type="OrthoDB" id="6770063at2759"/>
<dbReference type="EMBL" id="ML178845">
    <property type="protein sequence ID" value="TFK97697.1"/>
    <property type="molecule type" value="Genomic_DNA"/>
</dbReference>
<dbReference type="PROSITE" id="PS50231">
    <property type="entry name" value="RICIN_B_LECTIN"/>
    <property type="match status" value="1"/>
</dbReference>
<evidence type="ECO:0000313" key="3">
    <source>
        <dbReference type="EMBL" id="TFK97697.1"/>
    </source>
</evidence>
<dbReference type="AlphaFoldDB" id="A0A5C3Q946"/>
<sequence length="328" mass="34885">MFNRTLLLAFVSLCVSSSALAQGPFLNVTNNCPISVPLYAAGELKTTLTTVSANPSKSFTLFNDTTLMGGYFYTDANQGNKDGNGAVRVSFKENDHYYLVKDPSWINVGVSVTPNGRAPEPSGFCSPARCEFNACPDTAAFPQYAPSTSAPPSGNAPPQLPYHRCPGLGNAKGYTITFCPSGTLPNLQTGPNTITLAGNSNKCLDVRGGVVANGTPVQITTCTGAASQKWVIRRGKGQIKLSGTNFCLDATDPNPANGTGLKIWQCYDDLIAQRWFYDGVTKEIWLNNDNDEVGGGGCVDLADGNTTNGRQVQMWSCGGGNPNQKWNI</sequence>
<dbReference type="SUPFAM" id="SSF50370">
    <property type="entry name" value="Ricin B-like lectins"/>
    <property type="match status" value="1"/>
</dbReference>
<protein>
    <submittedName>
        <fullName evidence="3">Ricin B lectin domain-containing protein</fullName>
    </submittedName>
</protein>
<proteinExistence type="predicted"/>
<dbReference type="InterPro" id="IPR000772">
    <property type="entry name" value="Ricin_B_lectin"/>
</dbReference>
<gene>
    <name evidence="3" type="ORF">BDV98DRAFT_535025</name>
</gene>
<dbReference type="CDD" id="cd00161">
    <property type="entry name" value="beta-trefoil_Ricin-like"/>
    <property type="match status" value="1"/>
</dbReference>
<keyword evidence="1" id="KW-0732">Signal</keyword>
<dbReference type="SMART" id="SM00458">
    <property type="entry name" value="RICIN"/>
    <property type="match status" value="1"/>
</dbReference>
<organism evidence="3 4">
    <name type="scientific">Pterulicium gracile</name>
    <dbReference type="NCBI Taxonomy" id="1884261"/>
    <lineage>
        <taxon>Eukaryota</taxon>
        <taxon>Fungi</taxon>
        <taxon>Dikarya</taxon>
        <taxon>Basidiomycota</taxon>
        <taxon>Agaricomycotina</taxon>
        <taxon>Agaricomycetes</taxon>
        <taxon>Agaricomycetidae</taxon>
        <taxon>Agaricales</taxon>
        <taxon>Pleurotineae</taxon>
        <taxon>Pterulaceae</taxon>
        <taxon>Pterulicium</taxon>
    </lineage>
</organism>
<evidence type="ECO:0000256" key="1">
    <source>
        <dbReference type="SAM" id="SignalP"/>
    </source>
</evidence>
<reference evidence="3 4" key="1">
    <citation type="journal article" date="2019" name="Nat. Ecol. Evol.">
        <title>Megaphylogeny resolves global patterns of mushroom evolution.</title>
        <authorList>
            <person name="Varga T."/>
            <person name="Krizsan K."/>
            <person name="Foldi C."/>
            <person name="Dima B."/>
            <person name="Sanchez-Garcia M."/>
            <person name="Sanchez-Ramirez S."/>
            <person name="Szollosi G.J."/>
            <person name="Szarkandi J.G."/>
            <person name="Papp V."/>
            <person name="Albert L."/>
            <person name="Andreopoulos W."/>
            <person name="Angelini C."/>
            <person name="Antonin V."/>
            <person name="Barry K.W."/>
            <person name="Bougher N.L."/>
            <person name="Buchanan P."/>
            <person name="Buyck B."/>
            <person name="Bense V."/>
            <person name="Catcheside P."/>
            <person name="Chovatia M."/>
            <person name="Cooper J."/>
            <person name="Damon W."/>
            <person name="Desjardin D."/>
            <person name="Finy P."/>
            <person name="Geml J."/>
            <person name="Haridas S."/>
            <person name="Hughes K."/>
            <person name="Justo A."/>
            <person name="Karasinski D."/>
            <person name="Kautmanova I."/>
            <person name="Kiss B."/>
            <person name="Kocsube S."/>
            <person name="Kotiranta H."/>
            <person name="LaButti K.M."/>
            <person name="Lechner B.E."/>
            <person name="Liimatainen K."/>
            <person name="Lipzen A."/>
            <person name="Lukacs Z."/>
            <person name="Mihaltcheva S."/>
            <person name="Morgado L.N."/>
            <person name="Niskanen T."/>
            <person name="Noordeloos M.E."/>
            <person name="Ohm R.A."/>
            <person name="Ortiz-Santana B."/>
            <person name="Ovrebo C."/>
            <person name="Racz N."/>
            <person name="Riley R."/>
            <person name="Savchenko A."/>
            <person name="Shiryaev A."/>
            <person name="Soop K."/>
            <person name="Spirin V."/>
            <person name="Szebenyi C."/>
            <person name="Tomsovsky M."/>
            <person name="Tulloss R.E."/>
            <person name="Uehling J."/>
            <person name="Grigoriev I.V."/>
            <person name="Vagvolgyi C."/>
            <person name="Papp T."/>
            <person name="Martin F.M."/>
            <person name="Miettinen O."/>
            <person name="Hibbett D.S."/>
            <person name="Nagy L.G."/>
        </authorList>
    </citation>
    <scope>NUCLEOTIDE SEQUENCE [LARGE SCALE GENOMIC DNA]</scope>
    <source>
        <strain evidence="3 4">CBS 309.79</strain>
    </source>
</reference>
<keyword evidence="4" id="KW-1185">Reference proteome</keyword>
<dbReference type="STRING" id="1884261.A0A5C3Q946"/>
<dbReference type="Gene3D" id="2.80.10.50">
    <property type="match status" value="2"/>
</dbReference>
<name>A0A5C3Q946_9AGAR</name>